<feature type="transmembrane region" description="Helical" evidence="2">
    <location>
        <begin position="122"/>
        <end position="148"/>
    </location>
</feature>
<protein>
    <submittedName>
        <fullName evidence="4">Uncharacterized protein</fullName>
    </submittedName>
</protein>
<evidence type="ECO:0000256" key="2">
    <source>
        <dbReference type="SAM" id="Phobius"/>
    </source>
</evidence>
<evidence type="ECO:0000313" key="5">
    <source>
        <dbReference type="Proteomes" id="UP001221757"/>
    </source>
</evidence>
<feature type="region of interest" description="Disordered" evidence="1">
    <location>
        <begin position="211"/>
        <end position="250"/>
    </location>
</feature>
<name>A0AAD7GM24_MYCRO</name>
<keyword evidence="3" id="KW-0732">Signal</keyword>
<keyword evidence="5" id="KW-1185">Reference proteome</keyword>
<dbReference type="EMBL" id="JARKIE010000038">
    <property type="protein sequence ID" value="KAJ7695460.1"/>
    <property type="molecule type" value="Genomic_DNA"/>
</dbReference>
<keyword evidence="2" id="KW-0472">Membrane</keyword>
<keyword evidence="2" id="KW-1133">Transmembrane helix</keyword>
<evidence type="ECO:0000256" key="1">
    <source>
        <dbReference type="SAM" id="MobiDB-lite"/>
    </source>
</evidence>
<dbReference type="AlphaFoldDB" id="A0AAD7GM24"/>
<feature type="signal peptide" evidence="3">
    <location>
        <begin position="1"/>
        <end position="24"/>
    </location>
</feature>
<keyword evidence="2" id="KW-0812">Transmembrane</keyword>
<dbReference type="Proteomes" id="UP001221757">
    <property type="component" value="Unassembled WGS sequence"/>
</dbReference>
<gene>
    <name evidence="4" type="ORF">B0H17DRAFT_1131502</name>
</gene>
<proteinExistence type="predicted"/>
<accession>A0AAD7GM24</accession>
<reference evidence="4" key="1">
    <citation type="submission" date="2023-03" db="EMBL/GenBank/DDBJ databases">
        <title>Massive genome expansion in bonnet fungi (Mycena s.s.) driven by repeated elements and novel gene families across ecological guilds.</title>
        <authorList>
            <consortium name="Lawrence Berkeley National Laboratory"/>
            <person name="Harder C.B."/>
            <person name="Miyauchi S."/>
            <person name="Viragh M."/>
            <person name="Kuo A."/>
            <person name="Thoen E."/>
            <person name="Andreopoulos B."/>
            <person name="Lu D."/>
            <person name="Skrede I."/>
            <person name="Drula E."/>
            <person name="Henrissat B."/>
            <person name="Morin E."/>
            <person name="Kohler A."/>
            <person name="Barry K."/>
            <person name="LaButti K."/>
            <person name="Morin E."/>
            <person name="Salamov A."/>
            <person name="Lipzen A."/>
            <person name="Mereny Z."/>
            <person name="Hegedus B."/>
            <person name="Baldrian P."/>
            <person name="Stursova M."/>
            <person name="Weitz H."/>
            <person name="Taylor A."/>
            <person name="Grigoriev I.V."/>
            <person name="Nagy L.G."/>
            <person name="Martin F."/>
            <person name="Kauserud H."/>
        </authorList>
    </citation>
    <scope>NUCLEOTIDE SEQUENCE</scope>
    <source>
        <strain evidence="4">CBHHK067</strain>
    </source>
</reference>
<organism evidence="4 5">
    <name type="scientific">Mycena rosella</name>
    <name type="common">Pink bonnet</name>
    <name type="synonym">Agaricus rosellus</name>
    <dbReference type="NCBI Taxonomy" id="1033263"/>
    <lineage>
        <taxon>Eukaryota</taxon>
        <taxon>Fungi</taxon>
        <taxon>Dikarya</taxon>
        <taxon>Basidiomycota</taxon>
        <taxon>Agaricomycotina</taxon>
        <taxon>Agaricomycetes</taxon>
        <taxon>Agaricomycetidae</taxon>
        <taxon>Agaricales</taxon>
        <taxon>Marasmiineae</taxon>
        <taxon>Mycenaceae</taxon>
        <taxon>Mycena</taxon>
    </lineage>
</organism>
<evidence type="ECO:0000313" key="4">
    <source>
        <dbReference type="EMBL" id="KAJ7695460.1"/>
    </source>
</evidence>
<evidence type="ECO:0000256" key="3">
    <source>
        <dbReference type="SAM" id="SignalP"/>
    </source>
</evidence>
<feature type="chain" id="PRO_5042082058" evidence="3">
    <location>
        <begin position="25"/>
        <end position="250"/>
    </location>
</feature>
<comment type="caution">
    <text evidence="4">The sequence shown here is derived from an EMBL/GenBank/DDBJ whole genome shotgun (WGS) entry which is preliminary data.</text>
</comment>
<sequence>MQVTPLFATFFALLSLVAPLATQALKITVPTNVTTRNVTIAFTREATDTDVGLLSFYLVKNTTRDILEENIDPGRGSIAVTIPANLTGAGWTIQASTFDDAQAGVSLPFSIGAATPPKPKGMAVGIVVGVVAGVVAFALILLAVFLYFRRRRQQLPAANPAFNLEAAFPPRYTHQRSFSSASLEDTGNKSLEQERMQWEMELEGQFARARAGTPDILRGGSPMPRGTSPLRAPSPMLLAPQRAATRDTKY</sequence>